<dbReference type="Proteomes" id="UP000031830">
    <property type="component" value="Chromosome"/>
</dbReference>
<dbReference type="InterPro" id="IPR023153">
    <property type="entry name" value="DarP_sf"/>
</dbReference>
<reference evidence="6 7" key="1">
    <citation type="journal article" date="2015" name="Genome Announc.">
        <title>Genome sequencing of 18 francisella strains to aid in assay development and testing.</title>
        <authorList>
            <person name="Johnson S.L."/>
            <person name="Daligault H.E."/>
            <person name="Davenport K.W."/>
            <person name="Coyne S.R."/>
            <person name="Frey K.G."/>
            <person name="Koroleva G.I."/>
            <person name="Broomall S.M."/>
            <person name="Bishop-Lilly K.A."/>
            <person name="Bruce D.C."/>
            <person name="Chertkov O."/>
            <person name="Freitas T."/>
            <person name="Jaissle J."/>
            <person name="Ladner J.T."/>
            <person name="Rosenzweig C.N."/>
            <person name="Gibbons H.S."/>
            <person name="Palacios G.F."/>
            <person name="Redden C.L."/>
            <person name="Xu Y."/>
            <person name="Minogue T.D."/>
            <person name="Chain P.S."/>
        </authorList>
    </citation>
    <scope>NUCLEOTIDE SEQUENCE [LARGE SCALE GENOMIC DNA]</scope>
    <source>
        <strain evidence="6 7">GA01-2794</strain>
    </source>
</reference>
<comment type="function">
    <text evidence="5">Member of a network of 50S ribosomal subunit biogenesis factors which assembles along the 30S-50S interface, preventing incorrect 23S rRNA structures from forming. Promotes peptidyl transferase center (PTC) maturation.</text>
</comment>
<dbReference type="KEGG" id="fpz:LA55_1419"/>
<dbReference type="PIRSF" id="PIRSF016183">
    <property type="entry name" value="UCP016183"/>
    <property type="match status" value="1"/>
</dbReference>
<dbReference type="InterPro" id="IPR006839">
    <property type="entry name" value="DarP"/>
</dbReference>
<protein>
    <recommendedName>
        <fullName evidence="5">Dual-action ribosomal maturation protein DarP</fullName>
    </recommendedName>
    <alternativeName>
        <fullName evidence="5">Large ribosomal subunit assembly factor DarP</fullName>
    </alternativeName>
</protein>
<evidence type="ECO:0000256" key="5">
    <source>
        <dbReference type="HAMAP-Rule" id="MF_00765"/>
    </source>
</evidence>
<evidence type="ECO:0000256" key="2">
    <source>
        <dbReference type="ARBA" id="ARBA00022517"/>
    </source>
</evidence>
<dbReference type="NCBIfam" id="NF003593">
    <property type="entry name" value="PRK05255.1-1"/>
    <property type="match status" value="1"/>
</dbReference>
<dbReference type="STRING" id="28110.KU46_1883"/>
<dbReference type="Gene3D" id="1.10.60.30">
    <property type="entry name" value="PSPTO4464-like domains"/>
    <property type="match status" value="2"/>
</dbReference>
<keyword evidence="1 5" id="KW-0963">Cytoplasm</keyword>
<accession>A0A0B6CUN7</accession>
<evidence type="ECO:0000256" key="4">
    <source>
        <dbReference type="ARBA" id="ARBA00022884"/>
    </source>
</evidence>
<dbReference type="GO" id="GO:0005829">
    <property type="term" value="C:cytosol"/>
    <property type="evidence" value="ECO:0007669"/>
    <property type="project" value="TreeGrafter"/>
</dbReference>
<evidence type="ECO:0000256" key="3">
    <source>
        <dbReference type="ARBA" id="ARBA00022730"/>
    </source>
</evidence>
<keyword evidence="3 5" id="KW-0699">rRNA-binding</keyword>
<dbReference type="CDD" id="cd16331">
    <property type="entry name" value="YjgA-like"/>
    <property type="match status" value="1"/>
</dbReference>
<organism evidence="6 7">
    <name type="scientific">Francisella philomiragia</name>
    <dbReference type="NCBI Taxonomy" id="28110"/>
    <lineage>
        <taxon>Bacteria</taxon>
        <taxon>Pseudomonadati</taxon>
        <taxon>Pseudomonadota</taxon>
        <taxon>Gammaproteobacteria</taxon>
        <taxon>Thiotrichales</taxon>
        <taxon>Francisellaceae</taxon>
        <taxon>Francisella</taxon>
    </lineage>
</organism>
<dbReference type="HAMAP" id="MF_00765">
    <property type="entry name" value="DarP"/>
    <property type="match status" value="1"/>
</dbReference>
<dbReference type="RefSeq" id="WP_044526522.1">
    <property type="nucleotide sequence ID" value="NZ_CP009440.1"/>
</dbReference>
<evidence type="ECO:0000313" key="7">
    <source>
        <dbReference type="Proteomes" id="UP000031830"/>
    </source>
</evidence>
<evidence type="ECO:0000313" key="6">
    <source>
        <dbReference type="EMBL" id="AJI52555.1"/>
    </source>
</evidence>
<dbReference type="OrthoDB" id="5293604at2"/>
<dbReference type="SUPFAM" id="SSF158710">
    <property type="entry name" value="PSPTO4464-like"/>
    <property type="match status" value="1"/>
</dbReference>
<keyword evidence="2 5" id="KW-0690">Ribosome biogenesis</keyword>
<dbReference type="GO" id="GO:0043022">
    <property type="term" value="F:ribosome binding"/>
    <property type="evidence" value="ECO:0007669"/>
    <property type="project" value="UniProtKB-UniRule"/>
</dbReference>
<dbReference type="PANTHER" id="PTHR38101:SF1">
    <property type="entry name" value="UPF0307 PROTEIN YJGA"/>
    <property type="match status" value="1"/>
</dbReference>
<dbReference type="GO" id="GO:1902626">
    <property type="term" value="P:assembly of large subunit precursor of preribosome"/>
    <property type="evidence" value="ECO:0007669"/>
    <property type="project" value="UniProtKB-UniRule"/>
</dbReference>
<gene>
    <name evidence="5" type="primary">darP</name>
    <name evidence="6" type="ORF">LA55_1419</name>
</gene>
<evidence type="ECO:0000256" key="1">
    <source>
        <dbReference type="ARBA" id="ARBA00022490"/>
    </source>
</evidence>
<comment type="similarity">
    <text evidence="5">Belongs to the DarP family.</text>
</comment>
<keyword evidence="4 5" id="KW-0694">RNA-binding</keyword>
<sequence length="181" mass="21197">MSKVIDLDEIERLEREEENSHYKTVKSKTSVKKDALEITDFGRSLTELSKEQLGKLPIDENLKNNIISAKSLQKIALKRQAQFIGKLLRKTHNLEEIYKAYDVLVNKDKDANLMIQRLENLRSNLLDPIKANETLEKLIQEHPDMDVQKLRQLIRNHHKEAEKKKPNKSFKEIFKLLKSLV</sequence>
<name>A0A0B6CUN7_9GAMM</name>
<comment type="subcellular location">
    <subcellularLocation>
        <location evidence="5">Cytoplasm</location>
    </subcellularLocation>
    <text evidence="5">Associates with late stage pre-50S ribosomal subunits.</text>
</comment>
<dbReference type="AlphaFoldDB" id="A0A0B6CUN7"/>
<dbReference type="Pfam" id="PF04751">
    <property type="entry name" value="DarP"/>
    <property type="match status" value="1"/>
</dbReference>
<proteinExistence type="inferred from homology"/>
<dbReference type="EMBL" id="CP009440">
    <property type="protein sequence ID" value="AJI52555.1"/>
    <property type="molecule type" value="Genomic_DNA"/>
</dbReference>
<dbReference type="GO" id="GO:0019843">
    <property type="term" value="F:rRNA binding"/>
    <property type="evidence" value="ECO:0007669"/>
    <property type="project" value="UniProtKB-UniRule"/>
</dbReference>
<dbReference type="PANTHER" id="PTHR38101">
    <property type="entry name" value="UPF0307 PROTEIN YJGA"/>
    <property type="match status" value="1"/>
</dbReference>